<sequence>MSFMKTSKKTTGFRQLRNALLCMSTRLSLKNLGLGVTTLLDQSHIAPVLADMYGAPSSNF</sequence>
<protein>
    <submittedName>
        <fullName evidence="1">Uncharacterized protein</fullName>
    </submittedName>
</protein>
<keyword evidence="2" id="KW-1185">Reference proteome</keyword>
<comment type="caution">
    <text evidence="1">The sequence shown here is derived from an EMBL/GenBank/DDBJ whole genome shotgun (WGS) entry which is preliminary data.</text>
</comment>
<evidence type="ECO:0000313" key="2">
    <source>
        <dbReference type="Proteomes" id="UP001196413"/>
    </source>
</evidence>
<dbReference type="AlphaFoldDB" id="A0AAD5M1F5"/>
<evidence type="ECO:0000313" key="1">
    <source>
        <dbReference type="EMBL" id="KAJ1349430.1"/>
    </source>
</evidence>
<dbReference type="EMBL" id="JAHQIW010000662">
    <property type="protein sequence ID" value="KAJ1349430.1"/>
    <property type="molecule type" value="Genomic_DNA"/>
</dbReference>
<organism evidence="1 2">
    <name type="scientific">Parelaphostrongylus tenuis</name>
    <name type="common">Meningeal worm</name>
    <dbReference type="NCBI Taxonomy" id="148309"/>
    <lineage>
        <taxon>Eukaryota</taxon>
        <taxon>Metazoa</taxon>
        <taxon>Ecdysozoa</taxon>
        <taxon>Nematoda</taxon>
        <taxon>Chromadorea</taxon>
        <taxon>Rhabditida</taxon>
        <taxon>Rhabditina</taxon>
        <taxon>Rhabditomorpha</taxon>
        <taxon>Strongyloidea</taxon>
        <taxon>Metastrongylidae</taxon>
        <taxon>Parelaphostrongylus</taxon>
    </lineage>
</organism>
<accession>A0AAD5M1F5</accession>
<name>A0AAD5M1F5_PARTN</name>
<reference evidence="1" key="1">
    <citation type="submission" date="2021-06" db="EMBL/GenBank/DDBJ databases">
        <title>Parelaphostrongylus tenuis whole genome reference sequence.</title>
        <authorList>
            <person name="Garwood T.J."/>
            <person name="Larsen P.A."/>
            <person name="Fountain-Jones N.M."/>
            <person name="Garbe J.R."/>
            <person name="Macchietto M.G."/>
            <person name="Kania S.A."/>
            <person name="Gerhold R.W."/>
            <person name="Richards J.E."/>
            <person name="Wolf T.M."/>
        </authorList>
    </citation>
    <scope>NUCLEOTIDE SEQUENCE</scope>
    <source>
        <strain evidence="1">MNPRO001-30</strain>
        <tissue evidence="1">Meninges</tissue>
    </source>
</reference>
<dbReference type="Proteomes" id="UP001196413">
    <property type="component" value="Unassembled WGS sequence"/>
</dbReference>
<proteinExistence type="predicted"/>
<gene>
    <name evidence="1" type="ORF">KIN20_005003</name>
</gene>